<keyword evidence="3" id="KW-1185">Reference proteome</keyword>
<comment type="caution">
    <text evidence="2">The sequence shown here is derived from an EMBL/GenBank/DDBJ whole genome shotgun (WGS) entry which is preliminary data.</text>
</comment>
<keyword evidence="1" id="KW-0732">Signal</keyword>
<dbReference type="EMBL" id="JBHTCF010000006">
    <property type="protein sequence ID" value="MFC7305848.1"/>
    <property type="molecule type" value="Genomic_DNA"/>
</dbReference>
<evidence type="ECO:0000256" key="1">
    <source>
        <dbReference type="SAM" id="SignalP"/>
    </source>
</evidence>
<dbReference type="RefSeq" id="WP_381831218.1">
    <property type="nucleotide sequence ID" value="NZ_JBHTCF010000006.1"/>
</dbReference>
<feature type="chain" id="PRO_5046872355" evidence="1">
    <location>
        <begin position="32"/>
        <end position="342"/>
    </location>
</feature>
<sequence length="342" mass="35276">MAAWHTTGLRAATAAGLAMTVAFTAAGTSSADEPEPTYDWGTVVKTKDGVQANSWIVGVTGIGRIVNARMFEAASPTTPKAPRKFEGGNDLVNLAPGGVGLGKVSALYARALTNEQPRAKSQGKQTLPYPGSSYANAGGGSVDIGVPYIAPTTPEGTQLSGIGVHVDAIDVHARSLPGKSVEFQGGAASGYISVAGQRIIDIPPIWAVNVGVKVAGAGDKPSPVLAMTNEQVTTDNKGVATKGKDGSYKYDPRATSGYVNAIHASVLGPDVADVTIGHAAVIRDPAKTDMLKPKPTAPKPLPLIDHLKDPIKDALDKKKDFIEGAIEKKKELLTGQAPATTN</sequence>
<dbReference type="Proteomes" id="UP001596523">
    <property type="component" value="Unassembled WGS sequence"/>
</dbReference>
<name>A0ABW2JJ39_9ACTN</name>
<reference evidence="3" key="1">
    <citation type="journal article" date="2019" name="Int. J. Syst. Evol. Microbiol.">
        <title>The Global Catalogue of Microorganisms (GCM) 10K type strain sequencing project: providing services to taxonomists for standard genome sequencing and annotation.</title>
        <authorList>
            <consortium name="The Broad Institute Genomics Platform"/>
            <consortium name="The Broad Institute Genome Sequencing Center for Infectious Disease"/>
            <person name="Wu L."/>
            <person name="Ma J."/>
        </authorList>
    </citation>
    <scope>NUCLEOTIDE SEQUENCE [LARGE SCALE GENOMIC DNA]</scope>
    <source>
        <strain evidence="3">SYNS20</strain>
    </source>
</reference>
<evidence type="ECO:0000313" key="2">
    <source>
        <dbReference type="EMBL" id="MFC7305848.1"/>
    </source>
</evidence>
<organism evidence="2 3">
    <name type="scientific">Streptomyces monticola</name>
    <dbReference type="NCBI Taxonomy" id="2666263"/>
    <lineage>
        <taxon>Bacteria</taxon>
        <taxon>Bacillati</taxon>
        <taxon>Actinomycetota</taxon>
        <taxon>Actinomycetes</taxon>
        <taxon>Kitasatosporales</taxon>
        <taxon>Streptomycetaceae</taxon>
        <taxon>Streptomyces</taxon>
    </lineage>
</organism>
<evidence type="ECO:0000313" key="3">
    <source>
        <dbReference type="Proteomes" id="UP001596523"/>
    </source>
</evidence>
<gene>
    <name evidence="2" type="ORF">ACFQVC_16675</name>
</gene>
<protein>
    <submittedName>
        <fullName evidence="2">Uncharacterized protein</fullName>
    </submittedName>
</protein>
<accession>A0ABW2JJ39</accession>
<feature type="signal peptide" evidence="1">
    <location>
        <begin position="1"/>
        <end position="31"/>
    </location>
</feature>
<proteinExistence type="predicted"/>